<feature type="domain" description="AsmA" evidence="2">
    <location>
        <begin position="235"/>
        <end position="441"/>
    </location>
</feature>
<evidence type="ECO:0000313" key="4">
    <source>
        <dbReference type="Proteomes" id="UP000027100"/>
    </source>
</evidence>
<feature type="transmembrane region" description="Helical" evidence="1">
    <location>
        <begin position="12"/>
        <end position="33"/>
    </location>
</feature>
<dbReference type="STRING" id="1280954.HPO_00410"/>
<organism evidence="3 4">
    <name type="scientific">Hyphomonas polymorpha PS728</name>
    <dbReference type="NCBI Taxonomy" id="1280954"/>
    <lineage>
        <taxon>Bacteria</taxon>
        <taxon>Pseudomonadati</taxon>
        <taxon>Pseudomonadota</taxon>
        <taxon>Alphaproteobacteria</taxon>
        <taxon>Hyphomonadales</taxon>
        <taxon>Hyphomonadaceae</taxon>
        <taxon>Hyphomonas</taxon>
    </lineage>
</organism>
<comment type="caution">
    <text evidence="3">The sequence shown here is derived from an EMBL/GenBank/DDBJ whole genome shotgun (WGS) entry which is preliminary data.</text>
</comment>
<dbReference type="AlphaFoldDB" id="A0A062VD33"/>
<accession>A0A062VD33</accession>
<dbReference type="PANTHER" id="PTHR30441">
    <property type="entry name" value="DUF748 DOMAIN-CONTAINING PROTEIN"/>
    <property type="match status" value="1"/>
</dbReference>
<name>A0A062VD33_9PROT</name>
<dbReference type="EMBL" id="ARYM01000001">
    <property type="protein sequence ID" value="KDA00445.1"/>
    <property type="molecule type" value="Genomic_DNA"/>
</dbReference>
<dbReference type="InterPro" id="IPR052894">
    <property type="entry name" value="AsmA-related"/>
</dbReference>
<dbReference type="Proteomes" id="UP000027100">
    <property type="component" value="Unassembled WGS sequence"/>
</dbReference>
<proteinExistence type="predicted"/>
<keyword evidence="1" id="KW-0472">Membrane</keyword>
<protein>
    <submittedName>
        <fullName evidence="3">AsmA family protein</fullName>
    </submittedName>
</protein>
<dbReference type="InterPro" id="IPR007844">
    <property type="entry name" value="AsmA"/>
</dbReference>
<dbReference type="eggNOG" id="COG2982">
    <property type="taxonomic scope" value="Bacteria"/>
</dbReference>
<dbReference type="Pfam" id="PF05170">
    <property type="entry name" value="AsmA"/>
    <property type="match status" value="1"/>
</dbReference>
<dbReference type="RefSeq" id="WP_241767840.1">
    <property type="nucleotide sequence ID" value="NZ_ARYM01000001.1"/>
</dbReference>
<dbReference type="GO" id="GO:0005886">
    <property type="term" value="C:plasma membrane"/>
    <property type="evidence" value="ECO:0007669"/>
    <property type="project" value="TreeGrafter"/>
</dbReference>
<keyword evidence="1" id="KW-0812">Transmembrane</keyword>
<reference evidence="3 4" key="1">
    <citation type="journal article" date="2014" name="Antonie Van Leeuwenhoek">
        <title>Hyphomonas beringensis sp. nov. and Hyphomonas chukchiensis sp. nov., isolated from surface seawater of the Bering Sea and Chukchi Sea.</title>
        <authorList>
            <person name="Li C."/>
            <person name="Lai Q."/>
            <person name="Li G."/>
            <person name="Dong C."/>
            <person name="Wang J."/>
            <person name="Liao Y."/>
            <person name="Shao Z."/>
        </authorList>
    </citation>
    <scope>NUCLEOTIDE SEQUENCE [LARGE SCALE GENOMIC DNA]</scope>
    <source>
        <strain evidence="3 4">PS728</strain>
    </source>
</reference>
<sequence>MPDLKLPRAVTVAFSVIVTLIGALVLLLALMTFPPIGTPVTNMALGVAGPDGASVSRAHTRFSSLNTVVFQGLEADRAEISSGSVRLNFLGFLPRVAWISRAEARDGFIAVERGQDRDEGITIPQVRRLIDEVALTDIDVRYTRRGETNVISISEASGSLRAGSVQLKAAGGRSELEFAGSAEASTLNALAGQLRLRGENFADFAWVAGFAAPNTPPYDAVADIRIERNLWTIDFQPDTRIGDSDLAGPLTIRTGQDTPMIEADLRSANLDFDDLGILFGIPIGVGADETANEEQAEARAALDASGRLIPDATIDFTRLDAVDGTIRFAADEVSDAIFDIRGLKLEFEIEGRVVRAPVLELSFAEGQLAAYVTLDGSQSPAMTTAEGELTGVPFNNLAADPYVRGTAYGEFKLEGRGDGFRDTAATLDGRVSLWSQNAQLLALVAEASALDIPNTLALLDENEGEQTYAPTSCAVASLALQEGVGRADPVLFDTEKRLVVVTGDVNLGNETIDLSVQSDSKDPSFATLAVDVKVGGTFRSPELSALGPETVLQIGAAAVLGSITGGLAALPFIELGEASDAPCADIVARAEQTRE</sequence>
<evidence type="ECO:0000313" key="3">
    <source>
        <dbReference type="EMBL" id="KDA00445.1"/>
    </source>
</evidence>
<keyword evidence="1" id="KW-1133">Transmembrane helix</keyword>
<keyword evidence="4" id="KW-1185">Reference proteome</keyword>
<evidence type="ECO:0000259" key="2">
    <source>
        <dbReference type="Pfam" id="PF05170"/>
    </source>
</evidence>
<dbReference type="PATRIC" id="fig|1280954.3.peg.86"/>
<gene>
    <name evidence="3" type="ORF">HPO_00410</name>
</gene>
<dbReference type="PANTHER" id="PTHR30441:SF4">
    <property type="entry name" value="PROTEIN ASMA"/>
    <property type="match status" value="1"/>
</dbReference>
<dbReference type="GO" id="GO:0090313">
    <property type="term" value="P:regulation of protein targeting to membrane"/>
    <property type="evidence" value="ECO:0007669"/>
    <property type="project" value="TreeGrafter"/>
</dbReference>
<evidence type="ECO:0000256" key="1">
    <source>
        <dbReference type="SAM" id="Phobius"/>
    </source>
</evidence>